<proteinExistence type="predicted"/>
<dbReference type="InterPro" id="IPR058323">
    <property type="entry name" value="DUF8010"/>
</dbReference>
<comment type="caution">
    <text evidence="4">The sequence shown here is derived from an EMBL/GenBank/DDBJ whole genome shotgun (WGS) entry which is preliminary data.</text>
</comment>
<protein>
    <submittedName>
        <fullName evidence="4">Uncharacterized protein</fullName>
    </submittedName>
</protein>
<evidence type="ECO:0000259" key="3">
    <source>
        <dbReference type="Pfam" id="PF26572"/>
    </source>
</evidence>
<evidence type="ECO:0000313" key="4">
    <source>
        <dbReference type="EMBL" id="TQM96110.1"/>
    </source>
</evidence>
<evidence type="ECO:0000259" key="2">
    <source>
        <dbReference type="Pfam" id="PF26035"/>
    </source>
</evidence>
<feature type="domain" description="DUF8010" evidence="2">
    <location>
        <begin position="10"/>
        <end position="108"/>
    </location>
</feature>
<accession>A0A543KM22</accession>
<gene>
    <name evidence="4" type="ORF">FB476_0970</name>
</gene>
<sequence length="221" mass="22702">MTPPLEDRHDTLTFADVESLVDLSTYVGRARAHDADGAVRLQAVGRVLAAWVCILPGRDLLGSGTVLGLRTMPLEGEHRLDTTVPLAALADRFARRGTTGDTGTLLPVPPTTVSPPWGGVTPPRGGWEPVGEIGSDALLAAAREGIAEVAQGAPATAGAPAVAALRARVWGRTLEHGVPAGAGLAVLALGFAREGSGLTATVHRSGSWTRVSLPAGHVVCR</sequence>
<feature type="region of interest" description="Disordered" evidence="1">
    <location>
        <begin position="100"/>
        <end position="119"/>
    </location>
</feature>
<keyword evidence="5" id="KW-1185">Reference proteome</keyword>
<dbReference type="EMBL" id="VFPU01000001">
    <property type="protein sequence ID" value="TQM96110.1"/>
    <property type="molecule type" value="Genomic_DNA"/>
</dbReference>
<dbReference type="Pfam" id="PF26035">
    <property type="entry name" value="DUF8010"/>
    <property type="match status" value="1"/>
</dbReference>
<reference evidence="4 5" key="1">
    <citation type="submission" date="2019-06" db="EMBL/GenBank/DDBJ databases">
        <title>Sequencing the genomes of 1000 actinobacteria strains.</title>
        <authorList>
            <person name="Klenk H.-P."/>
        </authorList>
    </citation>
    <scope>NUCLEOTIDE SEQUENCE [LARGE SCALE GENOMIC DNA]</scope>
    <source>
        <strain evidence="4 5">DSM 12362</strain>
    </source>
</reference>
<dbReference type="AlphaFoldDB" id="A0A543KM22"/>
<feature type="domain" description="DUF8185" evidence="3">
    <location>
        <begin position="122"/>
        <end position="221"/>
    </location>
</feature>
<evidence type="ECO:0000256" key="1">
    <source>
        <dbReference type="SAM" id="MobiDB-lite"/>
    </source>
</evidence>
<dbReference type="Pfam" id="PF26572">
    <property type="entry name" value="DUF8185"/>
    <property type="match status" value="1"/>
</dbReference>
<evidence type="ECO:0000313" key="5">
    <source>
        <dbReference type="Proteomes" id="UP000315133"/>
    </source>
</evidence>
<dbReference type="RefSeq" id="WP_238329553.1">
    <property type="nucleotide sequence ID" value="NZ_VFPU01000001.1"/>
</dbReference>
<dbReference type="Proteomes" id="UP000315133">
    <property type="component" value="Unassembled WGS sequence"/>
</dbReference>
<dbReference type="InterPro" id="IPR058498">
    <property type="entry name" value="DUF8185"/>
</dbReference>
<organism evidence="4 5">
    <name type="scientific">Ornithinimicrobium humiphilum</name>
    <dbReference type="NCBI Taxonomy" id="125288"/>
    <lineage>
        <taxon>Bacteria</taxon>
        <taxon>Bacillati</taxon>
        <taxon>Actinomycetota</taxon>
        <taxon>Actinomycetes</taxon>
        <taxon>Micrococcales</taxon>
        <taxon>Ornithinimicrobiaceae</taxon>
        <taxon>Ornithinimicrobium</taxon>
    </lineage>
</organism>
<name>A0A543KM22_9MICO</name>